<accession>A0A014NXC1</accession>
<evidence type="ECO:0000313" key="1">
    <source>
        <dbReference type="EMBL" id="EXU78515.1"/>
    </source>
</evidence>
<gene>
    <name evidence="1" type="ORF">AX13_12350</name>
</gene>
<evidence type="ECO:0000313" key="2">
    <source>
        <dbReference type="Proteomes" id="UP000020766"/>
    </source>
</evidence>
<dbReference type="EMBL" id="JBOK01000037">
    <property type="protein sequence ID" value="EXU78515.1"/>
    <property type="molecule type" value="Genomic_DNA"/>
</dbReference>
<proteinExistence type="predicted"/>
<reference evidence="1 2" key="1">
    <citation type="submission" date="2014-01" db="EMBL/GenBank/DDBJ databases">
        <title>Interspecies Systems Biology Uncovers Metabolites Affecting C. elegans Gene Expression and Life History Traits.</title>
        <authorList>
            <person name="Watson E."/>
            <person name="Macneil L.T."/>
            <person name="Ritter A.D."/>
            <person name="Yilmaz L.S."/>
            <person name="Rosebrock A.P."/>
            <person name="Caudy A.A."/>
            <person name="Walhout A.J."/>
        </authorList>
    </citation>
    <scope>NUCLEOTIDE SEQUENCE [LARGE SCALE GENOMIC DNA]</scope>
    <source>
        <strain evidence="1 2">DA1877</strain>
    </source>
</reference>
<dbReference type="AlphaFoldDB" id="A0A014NXC1"/>
<sequence length="45" mass="4752">MVAILNSLTWPGPLAAALTGEAELEHPAEQQVSTLEEVLVSSFMA</sequence>
<organism evidence="1 2">
    <name type="scientific">Comamonas aquatica DA1877</name>
    <dbReference type="NCBI Taxonomy" id="1457173"/>
    <lineage>
        <taxon>Bacteria</taxon>
        <taxon>Pseudomonadati</taxon>
        <taxon>Pseudomonadota</taxon>
        <taxon>Betaproteobacteria</taxon>
        <taxon>Burkholderiales</taxon>
        <taxon>Comamonadaceae</taxon>
        <taxon>Comamonas</taxon>
    </lineage>
</organism>
<dbReference type="Proteomes" id="UP000020766">
    <property type="component" value="Unassembled WGS sequence"/>
</dbReference>
<keyword evidence="2" id="KW-1185">Reference proteome</keyword>
<protein>
    <submittedName>
        <fullName evidence="1">Uncharacterized protein</fullName>
    </submittedName>
</protein>
<name>A0A014NXC1_9BURK</name>
<comment type="caution">
    <text evidence="1">The sequence shown here is derived from an EMBL/GenBank/DDBJ whole genome shotgun (WGS) entry which is preliminary data.</text>
</comment>